<evidence type="ECO:0000313" key="1">
    <source>
        <dbReference type="EMBL" id="CDW50273.1"/>
    </source>
</evidence>
<proteinExistence type="predicted"/>
<organism evidence="1">
    <name type="scientific">Lepeophtheirus salmonis</name>
    <name type="common">Salmon louse</name>
    <name type="synonym">Caligus salmonis</name>
    <dbReference type="NCBI Taxonomy" id="72036"/>
    <lineage>
        <taxon>Eukaryota</taxon>
        <taxon>Metazoa</taxon>
        <taxon>Ecdysozoa</taxon>
        <taxon>Arthropoda</taxon>
        <taxon>Crustacea</taxon>
        <taxon>Multicrustacea</taxon>
        <taxon>Hexanauplia</taxon>
        <taxon>Copepoda</taxon>
        <taxon>Siphonostomatoida</taxon>
        <taxon>Caligidae</taxon>
        <taxon>Lepeophtheirus</taxon>
    </lineage>
</organism>
<dbReference type="EMBL" id="HACA01032913">
    <property type="protein sequence ID" value="CDW50274.1"/>
    <property type="molecule type" value="Transcribed_RNA"/>
</dbReference>
<protein>
    <submittedName>
        <fullName evidence="1">Uncharacterized protein</fullName>
    </submittedName>
</protein>
<dbReference type="AlphaFoldDB" id="A0A0K2VII2"/>
<reference evidence="1" key="1">
    <citation type="submission" date="2014-05" db="EMBL/GenBank/DDBJ databases">
        <authorList>
            <person name="Chronopoulou M."/>
        </authorList>
    </citation>
    <scope>NUCLEOTIDE SEQUENCE</scope>
    <source>
        <tissue evidence="1">Whole organism</tissue>
    </source>
</reference>
<name>A0A0K2VII2_LEPSM</name>
<accession>A0A0K2VII2</accession>
<sequence length="103" mass="11931">MKYQVLFRNANSLINAYFMTYESWLNRGSFEEVPIQVSSKYLEKASISNGRVGLRSLPARSTWPRGTKGRAPIIWKAVQISEMTTRYSRTRSCAVNFLHRHCL</sequence>
<dbReference type="EMBL" id="HACA01032912">
    <property type="protein sequence ID" value="CDW50273.1"/>
    <property type="molecule type" value="Transcribed_RNA"/>
</dbReference>